<organism evidence="2 3">
    <name type="scientific">Durusdinium trenchii</name>
    <dbReference type="NCBI Taxonomy" id="1381693"/>
    <lineage>
        <taxon>Eukaryota</taxon>
        <taxon>Sar</taxon>
        <taxon>Alveolata</taxon>
        <taxon>Dinophyceae</taxon>
        <taxon>Suessiales</taxon>
        <taxon>Symbiodiniaceae</taxon>
        <taxon>Durusdinium</taxon>
    </lineage>
</organism>
<dbReference type="PANTHER" id="PTHR43920:SF5">
    <property type="entry name" value="CHLORIDE INTRACELLULAR CHANNEL CLIC"/>
    <property type="match status" value="1"/>
</dbReference>
<proteinExistence type="predicted"/>
<dbReference type="InterPro" id="IPR036249">
    <property type="entry name" value="Thioredoxin-like_sf"/>
</dbReference>
<dbReference type="CDD" id="cd00570">
    <property type="entry name" value="GST_N_family"/>
    <property type="match status" value="1"/>
</dbReference>
<dbReference type="PROSITE" id="PS50404">
    <property type="entry name" value="GST_NTER"/>
    <property type="match status" value="1"/>
</dbReference>
<dbReference type="Gene3D" id="3.40.30.10">
    <property type="entry name" value="Glutaredoxin"/>
    <property type="match status" value="1"/>
</dbReference>
<dbReference type="EMBL" id="CAXAMN010010080">
    <property type="protein sequence ID" value="CAK9030721.1"/>
    <property type="molecule type" value="Genomic_DNA"/>
</dbReference>
<feature type="domain" description="GST N-terminal" evidence="1">
    <location>
        <begin position="87"/>
        <end position="164"/>
    </location>
</feature>
<keyword evidence="3" id="KW-1185">Reference proteome</keyword>
<sequence length="296" mass="31493">MDGLVFTPSAAPHATRAPCAVHAALHGTPSVRPGAGGAAFGAVSGLVAALVASQMAKPRSVRPRRVKHVCMAVPTEKPMRTTVFTKAALDGVSPGDCPFTHGVLMALKLKGVDYDVVACSPTTKPPWLLQEVGGQMPCVVHQGVAHVESGKILKWIDQTFPGPTLAVPSDFEELVSRAGLFAAIAEYTKNTDSSKDADLLVTLQMALTRFRMHLFSLPIGTQYACGNALTLADCELLPALYVLQNATAPLKGWSLNNLPESDEIRQYYNRASTLPAFAQTCYPPNVALQGWTAARS</sequence>
<gene>
    <name evidence="2" type="ORF">CCMP2556_LOCUS17992</name>
</gene>
<dbReference type="InterPro" id="IPR004045">
    <property type="entry name" value="Glutathione_S-Trfase_N"/>
</dbReference>
<reference evidence="2 3" key="1">
    <citation type="submission" date="2024-02" db="EMBL/GenBank/DDBJ databases">
        <authorList>
            <person name="Chen Y."/>
            <person name="Shah S."/>
            <person name="Dougan E. K."/>
            <person name="Thang M."/>
            <person name="Chan C."/>
        </authorList>
    </citation>
    <scope>NUCLEOTIDE SEQUENCE [LARGE SCALE GENOMIC DNA]</scope>
</reference>
<evidence type="ECO:0000313" key="3">
    <source>
        <dbReference type="Proteomes" id="UP001642484"/>
    </source>
</evidence>
<dbReference type="Pfam" id="PF13417">
    <property type="entry name" value="GST_N_3"/>
    <property type="match status" value="1"/>
</dbReference>
<dbReference type="SUPFAM" id="SSF52833">
    <property type="entry name" value="Thioredoxin-like"/>
    <property type="match status" value="1"/>
</dbReference>
<accession>A0ABP0KUZ0</accession>
<dbReference type="PANTHER" id="PTHR43920">
    <property type="entry name" value="CHLORIDE INTRACELLULAR CHANNEL, ISOFORM A"/>
    <property type="match status" value="1"/>
</dbReference>
<dbReference type="Gene3D" id="1.20.1050.10">
    <property type="match status" value="1"/>
</dbReference>
<dbReference type="Proteomes" id="UP001642484">
    <property type="component" value="Unassembled WGS sequence"/>
</dbReference>
<dbReference type="SUPFAM" id="SSF47616">
    <property type="entry name" value="GST C-terminal domain-like"/>
    <property type="match status" value="1"/>
</dbReference>
<dbReference type="InterPro" id="IPR036282">
    <property type="entry name" value="Glutathione-S-Trfase_C_sf"/>
</dbReference>
<name>A0ABP0KUZ0_9DINO</name>
<comment type="caution">
    <text evidence="2">The sequence shown here is derived from an EMBL/GenBank/DDBJ whole genome shotgun (WGS) entry which is preliminary data.</text>
</comment>
<evidence type="ECO:0000313" key="2">
    <source>
        <dbReference type="EMBL" id="CAK9030721.1"/>
    </source>
</evidence>
<protein>
    <recommendedName>
        <fullName evidence="1">GST N-terminal domain-containing protein</fullName>
    </recommendedName>
</protein>
<evidence type="ECO:0000259" key="1">
    <source>
        <dbReference type="PROSITE" id="PS50404"/>
    </source>
</evidence>